<evidence type="ECO:0000313" key="8">
    <source>
        <dbReference type="Proteomes" id="UP000564644"/>
    </source>
</evidence>
<dbReference type="PANTHER" id="PTHR43280:SF2">
    <property type="entry name" value="HTH-TYPE TRANSCRIPTIONAL REGULATOR EXSA"/>
    <property type="match status" value="1"/>
</dbReference>
<evidence type="ECO:0000313" key="7">
    <source>
        <dbReference type="EMBL" id="MBB6729854.1"/>
    </source>
</evidence>
<dbReference type="SUPFAM" id="SSF46689">
    <property type="entry name" value="Homeodomain-like"/>
    <property type="match status" value="2"/>
</dbReference>
<keyword evidence="3" id="KW-0804">Transcription</keyword>
<dbReference type="PROSITE" id="PS50110">
    <property type="entry name" value="RESPONSE_REGULATORY"/>
    <property type="match status" value="1"/>
</dbReference>
<keyword evidence="4" id="KW-0597">Phosphoprotein</keyword>
<name>A0A7X0SJC2_9BACL</name>
<dbReference type="GO" id="GO:0003700">
    <property type="term" value="F:DNA-binding transcription factor activity"/>
    <property type="evidence" value="ECO:0007669"/>
    <property type="project" value="InterPro"/>
</dbReference>
<evidence type="ECO:0000256" key="2">
    <source>
        <dbReference type="ARBA" id="ARBA00023125"/>
    </source>
</evidence>
<dbReference type="GO" id="GO:0000160">
    <property type="term" value="P:phosphorelay signal transduction system"/>
    <property type="evidence" value="ECO:0007669"/>
    <property type="project" value="InterPro"/>
</dbReference>
<dbReference type="InterPro" id="IPR018062">
    <property type="entry name" value="HTH_AraC-typ_CS"/>
</dbReference>
<accession>A0A7X0SJC2</accession>
<evidence type="ECO:0000256" key="3">
    <source>
        <dbReference type="ARBA" id="ARBA00023163"/>
    </source>
</evidence>
<comment type="caution">
    <text evidence="7">The sequence shown here is derived from an EMBL/GenBank/DDBJ whole genome shotgun (WGS) entry which is preliminary data.</text>
</comment>
<evidence type="ECO:0000259" key="5">
    <source>
        <dbReference type="PROSITE" id="PS01124"/>
    </source>
</evidence>
<dbReference type="EMBL" id="JACJVO010000003">
    <property type="protein sequence ID" value="MBB6729854.1"/>
    <property type="molecule type" value="Genomic_DNA"/>
</dbReference>
<feature type="domain" description="HTH araC/xylS-type" evidence="5">
    <location>
        <begin position="431"/>
        <end position="529"/>
    </location>
</feature>
<evidence type="ECO:0000256" key="1">
    <source>
        <dbReference type="ARBA" id="ARBA00023015"/>
    </source>
</evidence>
<dbReference type="Pfam" id="PF12833">
    <property type="entry name" value="HTH_18"/>
    <property type="match status" value="1"/>
</dbReference>
<dbReference type="SMART" id="SM00448">
    <property type="entry name" value="REC"/>
    <property type="match status" value="1"/>
</dbReference>
<feature type="domain" description="Response regulatory" evidence="6">
    <location>
        <begin position="3"/>
        <end position="120"/>
    </location>
</feature>
<gene>
    <name evidence="7" type="ORF">H7C18_03000</name>
</gene>
<dbReference type="Gene3D" id="3.40.50.2300">
    <property type="match status" value="1"/>
</dbReference>
<dbReference type="CDD" id="cd17536">
    <property type="entry name" value="REC_YesN-like"/>
    <property type="match status" value="1"/>
</dbReference>
<organism evidence="7 8">
    <name type="scientific">Cohnella zeiphila</name>
    <dbReference type="NCBI Taxonomy" id="2761120"/>
    <lineage>
        <taxon>Bacteria</taxon>
        <taxon>Bacillati</taxon>
        <taxon>Bacillota</taxon>
        <taxon>Bacilli</taxon>
        <taxon>Bacillales</taxon>
        <taxon>Paenibacillaceae</taxon>
        <taxon>Cohnella</taxon>
    </lineage>
</organism>
<keyword evidence="8" id="KW-1185">Reference proteome</keyword>
<evidence type="ECO:0000259" key="6">
    <source>
        <dbReference type="PROSITE" id="PS50110"/>
    </source>
</evidence>
<dbReference type="SUPFAM" id="SSF52172">
    <property type="entry name" value="CheY-like"/>
    <property type="match status" value="1"/>
</dbReference>
<dbReference type="InterPro" id="IPR018060">
    <property type="entry name" value="HTH_AraC"/>
</dbReference>
<dbReference type="PROSITE" id="PS00041">
    <property type="entry name" value="HTH_ARAC_FAMILY_1"/>
    <property type="match status" value="1"/>
</dbReference>
<proteinExistence type="predicted"/>
<dbReference type="Pfam" id="PF00072">
    <property type="entry name" value="Response_reg"/>
    <property type="match status" value="1"/>
</dbReference>
<dbReference type="InterPro" id="IPR009057">
    <property type="entry name" value="Homeodomain-like_sf"/>
</dbReference>
<dbReference type="InterPro" id="IPR001789">
    <property type="entry name" value="Sig_transdc_resp-reg_receiver"/>
</dbReference>
<dbReference type="GO" id="GO:0043565">
    <property type="term" value="F:sequence-specific DNA binding"/>
    <property type="evidence" value="ECO:0007669"/>
    <property type="project" value="InterPro"/>
</dbReference>
<dbReference type="Proteomes" id="UP000564644">
    <property type="component" value="Unassembled WGS sequence"/>
</dbReference>
<keyword evidence="2" id="KW-0238">DNA-binding</keyword>
<dbReference type="SMART" id="SM00342">
    <property type="entry name" value="HTH_ARAC"/>
    <property type="match status" value="1"/>
</dbReference>
<protein>
    <submittedName>
        <fullName evidence="7">Response regulator</fullName>
    </submittedName>
</protein>
<evidence type="ECO:0000256" key="4">
    <source>
        <dbReference type="PROSITE-ProRule" id="PRU00169"/>
    </source>
</evidence>
<dbReference type="Gene3D" id="1.10.10.60">
    <property type="entry name" value="Homeodomain-like"/>
    <property type="match status" value="2"/>
</dbReference>
<dbReference type="AlphaFoldDB" id="A0A7X0SJC2"/>
<dbReference type="InterPro" id="IPR011006">
    <property type="entry name" value="CheY-like_superfamily"/>
</dbReference>
<dbReference type="PROSITE" id="PS01124">
    <property type="entry name" value="HTH_ARAC_FAMILY_2"/>
    <property type="match status" value="1"/>
</dbReference>
<reference evidence="7 8" key="1">
    <citation type="submission" date="2020-08" db="EMBL/GenBank/DDBJ databases">
        <title>Cohnella phylogeny.</title>
        <authorList>
            <person name="Dunlap C."/>
        </authorList>
    </citation>
    <scope>NUCLEOTIDE SEQUENCE [LARGE SCALE GENOMIC DNA]</scope>
    <source>
        <strain evidence="7 8">CBP 2801</strain>
    </source>
</reference>
<keyword evidence="1" id="KW-0805">Transcription regulation</keyword>
<dbReference type="PANTHER" id="PTHR43280">
    <property type="entry name" value="ARAC-FAMILY TRANSCRIPTIONAL REGULATOR"/>
    <property type="match status" value="1"/>
</dbReference>
<sequence length="536" mass="61255">MLKVLIVDDEPSHIQGLVRHIRWAELGYDPPVTSESAEEAVEMLRETEFDVLISDVSMPGMNGIELVDRAKQLHPHIQVLMISGYNEFEFVQDAIHVGAQAYVLKPLKLEEVGARLTAFRATIEKRRQVVEQTSELEKKVSGSLKLVKERFVHDLIAEMPPTGELLASWSELLELPDIERGFQAIVFGLDSFGSAGREAKERVLLGSGFKQTVEVALSDLEKAYLAQTSPDEVVALHVNPTSEEQAKLEKQLIFVQGMMRDRFGVQVTIGCSRIAANWEDAALIYKETKFAMAKARLVEDGQIVRYDGGDSSEFKDYRLREEWMPNIVRLMEEGDSAKVGDYLNRILDLLLSQEPVSFSYMQAFGMSFLSELIRTLKWKDAPEGEINILMWRRMLDCGSTGQIVELLVEYVDRYMRIEKKDKLHQQHHLIRTIADFIGERLQESWTVKQLAEQFGLNASYLSVLFKREMGKTISEFVQETRIQRAIQLLQDPNIKVYEVADRVGIQTTAYFTYLFKKLVGSTPQEYRDHRYDADGD</sequence>
<feature type="modified residue" description="4-aspartylphosphate" evidence="4">
    <location>
        <position position="55"/>
    </location>
</feature>